<keyword evidence="5" id="KW-0560">Oxidoreductase</keyword>
<dbReference type="InterPro" id="IPR044862">
    <property type="entry name" value="Pro_4_hyd_alph_FE2OG_OXY"/>
</dbReference>
<gene>
    <name evidence="9" type="ORF">L5515_009349</name>
</gene>
<dbReference type="PANTHER" id="PTHR10869">
    <property type="entry name" value="PROLYL 4-HYDROXYLASE ALPHA SUBUNIT"/>
    <property type="match status" value="1"/>
</dbReference>
<dbReference type="InterPro" id="IPR045054">
    <property type="entry name" value="P4HA-like"/>
</dbReference>
<dbReference type="PANTHER" id="PTHR10869:SF210">
    <property type="entry name" value="FE2OG DIOXYGENASE DOMAIN-CONTAINING PROTEIN"/>
    <property type="match status" value="1"/>
</dbReference>
<evidence type="ECO:0000256" key="2">
    <source>
        <dbReference type="ARBA" id="ARBA00022723"/>
    </source>
</evidence>
<organism evidence="9 10">
    <name type="scientific">Caenorhabditis briggsae</name>
    <dbReference type="NCBI Taxonomy" id="6238"/>
    <lineage>
        <taxon>Eukaryota</taxon>
        <taxon>Metazoa</taxon>
        <taxon>Ecdysozoa</taxon>
        <taxon>Nematoda</taxon>
        <taxon>Chromadorea</taxon>
        <taxon>Rhabditida</taxon>
        <taxon>Rhabditina</taxon>
        <taxon>Rhabditomorpha</taxon>
        <taxon>Rhabditoidea</taxon>
        <taxon>Rhabditidae</taxon>
        <taxon>Peloderinae</taxon>
        <taxon>Caenorhabditis</taxon>
    </lineage>
</organism>
<reference evidence="9 10" key="1">
    <citation type="submission" date="2022-04" db="EMBL/GenBank/DDBJ databases">
        <title>Chromosome-level reference genomes for two strains of Caenorhabditis briggsae: an improved platform for comparative genomics.</title>
        <authorList>
            <person name="Stevens L."/>
            <person name="Andersen E."/>
        </authorList>
    </citation>
    <scope>NUCLEOTIDE SEQUENCE [LARGE SCALE GENOMIC DNA]</scope>
    <source>
        <strain evidence="9">VX34</strain>
        <tissue evidence="9">Whole-organism</tissue>
    </source>
</reference>
<feature type="domain" description="Fe2OG dioxygenase" evidence="8">
    <location>
        <begin position="135"/>
        <end position="246"/>
    </location>
</feature>
<dbReference type="InterPro" id="IPR006620">
    <property type="entry name" value="Pro_4_hyd_alph"/>
</dbReference>
<comment type="cofactor">
    <cofactor evidence="1">
        <name>L-ascorbate</name>
        <dbReference type="ChEBI" id="CHEBI:38290"/>
    </cofactor>
</comment>
<dbReference type="Gene3D" id="2.60.120.620">
    <property type="entry name" value="q2cbj1_9rhob like domain"/>
    <property type="match status" value="1"/>
</dbReference>
<keyword evidence="3" id="KW-0847">Vitamin C</keyword>
<protein>
    <recommendedName>
        <fullName evidence="8">Fe2OG dioxygenase domain-containing protein</fullName>
    </recommendedName>
</protein>
<dbReference type="SMART" id="SM00702">
    <property type="entry name" value="P4Hc"/>
    <property type="match status" value="1"/>
</dbReference>
<name>A0AAE9F3B3_CAEBR</name>
<evidence type="ECO:0000256" key="7">
    <source>
        <dbReference type="SAM" id="MobiDB-lite"/>
    </source>
</evidence>
<evidence type="ECO:0000256" key="4">
    <source>
        <dbReference type="ARBA" id="ARBA00022964"/>
    </source>
</evidence>
<keyword evidence="6" id="KW-0408">Iron</keyword>
<evidence type="ECO:0000256" key="1">
    <source>
        <dbReference type="ARBA" id="ARBA00001961"/>
    </source>
</evidence>
<dbReference type="AlphaFoldDB" id="A0AAE9F3B3"/>
<evidence type="ECO:0000313" key="9">
    <source>
        <dbReference type="EMBL" id="UMM37645.1"/>
    </source>
</evidence>
<evidence type="ECO:0000256" key="3">
    <source>
        <dbReference type="ARBA" id="ARBA00022896"/>
    </source>
</evidence>
<dbReference type="GO" id="GO:0031418">
    <property type="term" value="F:L-ascorbic acid binding"/>
    <property type="evidence" value="ECO:0007669"/>
    <property type="project" value="UniProtKB-KW"/>
</dbReference>
<dbReference type="EMBL" id="CP092624">
    <property type="protein sequence ID" value="UMM37645.1"/>
    <property type="molecule type" value="Genomic_DNA"/>
</dbReference>
<accession>A0AAE9F3B3</accession>
<evidence type="ECO:0000313" key="10">
    <source>
        <dbReference type="Proteomes" id="UP000829354"/>
    </source>
</evidence>
<dbReference type="GO" id="GO:0005506">
    <property type="term" value="F:iron ion binding"/>
    <property type="evidence" value="ECO:0007669"/>
    <property type="project" value="InterPro"/>
</dbReference>
<evidence type="ECO:0000259" key="8">
    <source>
        <dbReference type="PROSITE" id="PS51471"/>
    </source>
</evidence>
<dbReference type="FunFam" id="2.60.120.620:FF:000030">
    <property type="entry name" value="Proline HYdroxylase"/>
    <property type="match status" value="1"/>
</dbReference>
<evidence type="ECO:0000256" key="6">
    <source>
        <dbReference type="ARBA" id="ARBA00023004"/>
    </source>
</evidence>
<dbReference type="Proteomes" id="UP000829354">
    <property type="component" value="Chromosome V"/>
</dbReference>
<proteinExistence type="predicted"/>
<sequence length="286" mass="32133">MSVLKNGSAEAGGNRGGMETHMNVNENALLGAKERMGDSICLTYLHNFLPVDLEIVSWSPTLIIYRNLLTLRQTSEFLKFIEKRDLTIQKTTDYGTSKETTHRRANGSFIDHGENEITSEVHKKVTKRIPALNFQSAELFSALSYIPGGHYAVHYDYLSYRSDKEHDWWMQMMRNRIGTLIFVIKTAEKGGGTVFPSIGTTIKIDEGDAFFWFNAQADESQEMLSDHGGCPIYSGRKVIATLWIRAKDQPVIPMAASGSPIDASWMIPSFSSAFRSEQKSQTPVEH</sequence>
<evidence type="ECO:0000256" key="5">
    <source>
        <dbReference type="ARBA" id="ARBA00023002"/>
    </source>
</evidence>
<dbReference type="GO" id="GO:0051213">
    <property type="term" value="F:dioxygenase activity"/>
    <property type="evidence" value="ECO:0007669"/>
    <property type="project" value="UniProtKB-KW"/>
</dbReference>
<dbReference type="InterPro" id="IPR005123">
    <property type="entry name" value="Oxoglu/Fe-dep_dioxygenase_dom"/>
</dbReference>
<dbReference type="PROSITE" id="PS51471">
    <property type="entry name" value="FE2OG_OXY"/>
    <property type="match status" value="1"/>
</dbReference>
<dbReference type="Pfam" id="PF13640">
    <property type="entry name" value="2OG-FeII_Oxy_3"/>
    <property type="match status" value="1"/>
</dbReference>
<keyword evidence="10" id="KW-1185">Reference proteome</keyword>
<keyword evidence="2" id="KW-0479">Metal-binding</keyword>
<keyword evidence="4" id="KW-0223">Dioxygenase</keyword>
<dbReference type="GO" id="GO:0016705">
    <property type="term" value="F:oxidoreductase activity, acting on paired donors, with incorporation or reduction of molecular oxygen"/>
    <property type="evidence" value="ECO:0007669"/>
    <property type="project" value="InterPro"/>
</dbReference>
<feature type="region of interest" description="Disordered" evidence="7">
    <location>
        <begin position="1"/>
        <end position="20"/>
    </location>
</feature>